<dbReference type="RefSeq" id="WP_171152296.1">
    <property type="nucleotide sequence ID" value="NZ_JABENB010000001.1"/>
</dbReference>
<dbReference type="Gene3D" id="1.10.630.10">
    <property type="entry name" value="Cytochrome P450"/>
    <property type="match status" value="1"/>
</dbReference>
<dbReference type="PANTHER" id="PTHR46696:SF1">
    <property type="entry name" value="CYTOCHROME P450 YJIB-RELATED"/>
    <property type="match status" value="1"/>
</dbReference>
<dbReference type="Pfam" id="PF00067">
    <property type="entry name" value="p450"/>
    <property type="match status" value="2"/>
</dbReference>
<dbReference type="InterPro" id="IPR017972">
    <property type="entry name" value="Cyt_P450_CS"/>
</dbReference>
<evidence type="ECO:0000256" key="5">
    <source>
        <dbReference type="ARBA" id="ARBA00023004"/>
    </source>
</evidence>
<keyword evidence="6 7" id="KW-0503">Monooxygenase</keyword>
<evidence type="ECO:0000256" key="6">
    <source>
        <dbReference type="ARBA" id="ARBA00023033"/>
    </source>
</evidence>
<organism evidence="8 9">
    <name type="scientific">Flexivirga aerilata</name>
    <dbReference type="NCBI Taxonomy" id="1656889"/>
    <lineage>
        <taxon>Bacteria</taxon>
        <taxon>Bacillati</taxon>
        <taxon>Actinomycetota</taxon>
        <taxon>Actinomycetes</taxon>
        <taxon>Micrococcales</taxon>
        <taxon>Dermacoccaceae</taxon>
        <taxon>Flexivirga</taxon>
    </lineage>
</organism>
<reference evidence="8 9" key="1">
    <citation type="submission" date="2020-05" db="EMBL/GenBank/DDBJ databases">
        <title>Flexivirga sp. ID2601S isolated from air conditioner.</title>
        <authorList>
            <person name="Kim D.H."/>
        </authorList>
    </citation>
    <scope>NUCLEOTIDE SEQUENCE [LARGE SCALE GENOMIC DNA]</scope>
    <source>
        <strain evidence="8 9">ID2601S</strain>
    </source>
</reference>
<keyword evidence="5 7" id="KW-0408">Iron</keyword>
<evidence type="ECO:0000256" key="2">
    <source>
        <dbReference type="ARBA" id="ARBA00022617"/>
    </source>
</evidence>
<accession>A0A849AF24</accession>
<dbReference type="GO" id="GO:0020037">
    <property type="term" value="F:heme binding"/>
    <property type="evidence" value="ECO:0007669"/>
    <property type="project" value="InterPro"/>
</dbReference>
<sequence>MTTTAEPDTTVEPAIRRLFTDPSVAANPYPTYRFLRENAPVHRSAFGHWVLSRYEDVEAVLRSPAVGKNVEAFIAGQGVRDWRSHESFTRMLDHLIWMNPPRHTRLRRLLASGFTPRAIQAFQPRIEERVGVLLEPLRDQREIDLLDVFAFPLPVAVIGTLLGVPQQDWPQFRRLVRDVTLCVEPSPSAEQLATADGAAHELNAYFDELIARRRRHPQDDLITHLVNVEIDGDRIAAGELTSLIQFLFGAGFETTTNLFGNGMLALLRHPGQLTLLRNHPDLIPGAVEELLRYDPSVQLTMRTALEDLPVGDHAIPRGDSIVLLLGAANHDPARYDNPDQLNVTRTEIHPLSFGGGIHFCLGAALGRLEGQCGFRALLSAFSDIELAGEPSWKSNLTLHGLLNLPLRVTSA</sequence>
<evidence type="ECO:0000256" key="4">
    <source>
        <dbReference type="ARBA" id="ARBA00023002"/>
    </source>
</evidence>
<dbReference type="PROSITE" id="PS00086">
    <property type="entry name" value="CYTOCHROME_P450"/>
    <property type="match status" value="1"/>
</dbReference>
<dbReference type="InterPro" id="IPR002397">
    <property type="entry name" value="Cyt_P450_B"/>
</dbReference>
<evidence type="ECO:0000256" key="7">
    <source>
        <dbReference type="RuleBase" id="RU000461"/>
    </source>
</evidence>
<comment type="caution">
    <text evidence="8">The sequence shown here is derived from an EMBL/GenBank/DDBJ whole genome shotgun (WGS) entry which is preliminary data.</text>
</comment>
<dbReference type="CDD" id="cd20625">
    <property type="entry name" value="CYP164-like"/>
    <property type="match status" value="1"/>
</dbReference>
<dbReference type="SUPFAM" id="SSF48264">
    <property type="entry name" value="Cytochrome P450"/>
    <property type="match status" value="1"/>
</dbReference>
<dbReference type="AlphaFoldDB" id="A0A849AF24"/>
<dbReference type="InterPro" id="IPR036396">
    <property type="entry name" value="Cyt_P450_sf"/>
</dbReference>
<dbReference type="GO" id="GO:0016705">
    <property type="term" value="F:oxidoreductase activity, acting on paired donors, with incorporation or reduction of molecular oxygen"/>
    <property type="evidence" value="ECO:0007669"/>
    <property type="project" value="InterPro"/>
</dbReference>
<dbReference type="Proteomes" id="UP000557772">
    <property type="component" value="Unassembled WGS sequence"/>
</dbReference>
<keyword evidence="4 7" id="KW-0560">Oxidoreductase</keyword>
<dbReference type="InterPro" id="IPR001128">
    <property type="entry name" value="Cyt_P450"/>
</dbReference>
<gene>
    <name evidence="8" type="ORF">HJ588_04305</name>
</gene>
<evidence type="ECO:0000256" key="3">
    <source>
        <dbReference type="ARBA" id="ARBA00022723"/>
    </source>
</evidence>
<keyword evidence="9" id="KW-1185">Reference proteome</keyword>
<dbReference type="GO" id="GO:0004497">
    <property type="term" value="F:monooxygenase activity"/>
    <property type="evidence" value="ECO:0007669"/>
    <property type="project" value="UniProtKB-KW"/>
</dbReference>
<keyword evidence="2 7" id="KW-0349">Heme</keyword>
<evidence type="ECO:0000313" key="8">
    <source>
        <dbReference type="EMBL" id="NNG38497.1"/>
    </source>
</evidence>
<comment type="similarity">
    <text evidence="1 7">Belongs to the cytochrome P450 family.</text>
</comment>
<dbReference type="GO" id="GO:0005506">
    <property type="term" value="F:iron ion binding"/>
    <property type="evidence" value="ECO:0007669"/>
    <property type="project" value="InterPro"/>
</dbReference>
<proteinExistence type="inferred from homology"/>
<name>A0A849AF24_9MICO</name>
<keyword evidence="3 7" id="KW-0479">Metal-binding</keyword>
<evidence type="ECO:0000256" key="1">
    <source>
        <dbReference type="ARBA" id="ARBA00010617"/>
    </source>
</evidence>
<evidence type="ECO:0000313" key="9">
    <source>
        <dbReference type="Proteomes" id="UP000557772"/>
    </source>
</evidence>
<dbReference type="FunFam" id="1.10.630.10:FF:000018">
    <property type="entry name" value="Cytochrome P450 monooxygenase"/>
    <property type="match status" value="1"/>
</dbReference>
<dbReference type="PANTHER" id="PTHR46696">
    <property type="entry name" value="P450, PUTATIVE (EUROFUNG)-RELATED"/>
    <property type="match status" value="1"/>
</dbReference>
<dbReference type="EMBL" id="JABENB010000001">
    <property type="protein sequence ID" value="NNG38497.1"/>
    <property type="molecule type" value="Genomic_DNA"/>
</dbReference>
<dbReference type="PRINTS" id="PR00359">
    <property type="entry name" value="BP450"/>
</dbReference>
<protein>
    <submittedName>
        <fullName evidence="8">Cytochrome P450</fullName>
    </submittedName>
</protein>